<dbReference type="AlphaFoldDB" id="D8Q669"/>
<dbReference type="VEuPathDB" id="FungiDB:SCHCODRAFT_02580338"/>
<reference evidence="3 4" key="1">
    <citation type="journal article" date="2010" name="Nat. Biotechnol.">
        <title>Genome sequence of the model mushroom Schizophyllum commune.</title>
        <authorList>
            <person name="Ohm R.A."/>
            <person name="de Jong J.F."/>
            <person name="Lugones L.G."/>
            <person name="Aerts A."/>
            <person name="Kothe E."/>
            <person name="Stajich J.E."/>
            <person name="de Vries R.P."/>
            <person name="Record E."/>
            <person name="Levasseur A."/>
            <person name="Baker S.E."/>
            <person name="Bartholomew K.A."/>
            <person name="Coutinho P.M."/>
            <person name="Erdmann S."/>
            <person name="Fowler T.J."/>
            <person name="Gathman A.C."/>
            <person name="Lombard V."/>
            <person name="Henrissat B."/>
            <person name="Knabe N."/>
            <person name="Kuees U."/>
            <person name="Lilly W.W."/>
            <person name="Lindquist E."/>
            <person name="Lucas S."/>
            <person name="Magnuson J.K."/>
            <person name="Piumi F."/>
            <person name="Raudaskoski M."/>
            <person name="Salamov A."/>
            <person name="Schmutz J."/>
            <person name="Schwarze F.W.M.R."/>
            <person name="vanKuyk P.A."/>
            <person name="Horton J.S."/>
            <person name="Grigoriev I.V."/>
            <person name="Woesten H.A.B."/>
        </authorList>
    </citation>
    <scope>NUCLEOTIDE SEQUENCE [LARGE SCALE GENOMIC DNA]</scope>
    <source>
        <strain evidence="4">H4-8 / FGSC 9210</strain>
    </source>
</reference>
<dbReference type="Pfam" id="PF04882">
    <property type="entry name" value="Peroxin-3"/>
    <property type="match status" value="1"/>
</dbReference>
<dbReference type="GO" id="GO:0045046">
    <property type="term" value="P:protein import into peroxisome membrane"/>
    <property type="evidence" value="ECO:0007669"/>
    <property type="project" value="TreeGrafter"/>
</dbReference>
<dbReference type="PANTHER" id="PTHR28080:SF1">
    <property type="entry name" value="PEROXISOMAL BIOGENESIS FACTOR 3"/>
    <property type="match status" value="1"/>
</dbReference>
<dbReference type="GO" id="GO:0005778">
    <property type="term" value="C:peroxisomal membrane"/>
    <property type="evidence" value="ECO:0007669"/>
    <property type="project" value="InterPro"/>
</dbReference>
<feature type="compositionally biased region" description="Low complexity" evidence="2">
    <location>
        <begin position="169"/>
        <end position="194"/>
    </location>
</feature>
<feature type="coiled-coil region" evidence="1">
    <location>
        <begin position="34"/>
        <end position="61"/>
    </location>
</feature>
<organism evidence="4">
    <name type="scientific">Schizophyllum commune (strain H4-8 / FGSC 9210)</name>
    <name type="common">Split gill fungus</name>
    <dbReference type="NCBI Taxonomy" id="578458"/>
    <lineage>
        <taxon>Eukaryota</taxon>
        <taxon>Fungi</taxon>
        <taxon>Dikarya</taxon>
        <taxon>Basidiomycota</taxon>
        <taxon>Agaricomycotina</taxon>
        <taxon>Agaricomycetes</taxon>
        <taxon>Agaricomycetidae</taxon>
        <taxon>Agaricales</taxon>
        <taxon>Schizophyllaceae</taxon>
        <taxon>Schizophyllum</taxon>
    </lineage>
</organism>
<evidence type="ECO:0000313" key="3">
    <source>
        <dbReference type="EMBL" id="EFI96585.1"/>
    </source>
</evidence>
<protein>
    <recommendedName>
        <fullName evidence="5">Peroxin-3</fullName>
    </recommendedName>
</protein>
<dbReference type="EMBL" id="GL377307">
    <property type="protein sequence ID" value="EFI96585.1"/>
    <property type="molecule type" value="Genomic_DNA"/>
</dbReference>
<accession>D8Q669</accession>
<feature type="region of interest" description="Disordered" evidence="2">
    <location>
        <begin position="93"/>
        <end position="194"/>
    </location>
</feature>
<evidence type="ECO:0008006" key="5">
    <source>
        <dbReference type="Google" id="ProtNLM"/>
    </source>
</evidence>
<sequence>MLDSVKKYVYDRRGGLAKAAAIVGGTYLVRGYVGERLEEVKTRLEQQRAAEESLRRRFRQNQEDVSYTVMALLPTLADQILTGMDVEALTRELQRSRRRRDPSAVSNPYTASTASSSAEMVQEVDARSEAGESSVYSAQSSSWVGEGSSFGARSPSADRRSRMSESFLSTTSAASSVPEPASSSSTSPTSTASQSKTELWHSLKLLTLTRTLTTLYAITLLSLLTSLQLTLLARAKYVASVRRAAREEEVRDRLERELSLSSLLLRGATGGGGGGFDDLMGELLGDTEVGGEDAISEEAESMFLTMAWWILHVGWKDVGERVRRGVEEVFDGVSLKTKLSVADVHRLVCDVRRRVEYEVTFEGTERRVDFLSTLLPSTPETTQHVLTQGGFGLTEESFELPSEDDEGYDVEAEMYRKRQQEPALLEETRRTVLSPDFAYVLEACLDRGTEMLVSGLEDNDAEPRLRLAALLPGLARWSALALTGLPNQLVDGVLGGREVRALGAVVFARFEDEVGDQ</sequence>
<dbReference type="HOGENOM" id="CLU_017002_2_0_1"/>
<dbReference type="OMA" id="HRGWKDL"/>
<keyword evidence="1" id="KW-0175">Coiled coil</keyword>
<feature type="compositionally biased region" description="Low complexity" evidence="2">
    <location>
        <begin position="133"/>
        <end position="142"/>
    </location>
</feature>
<keyword evidence="4" id="KW-1185">Reference proteome</keyword>
<dbReference type="InParanoid" id="D8Q669"/>
<proteinExistence type="predicted"/>
<dbReference type="Proteomes" id="UP000007431">
    <property type="component" value="Unassembled WGS sequence"/>
</dbReference>
<dbReference type="GO" id="GO:0030674">
    <property type="term" value="F:protein-macromolecule adaptor activity"/>
    <property type="evidence" value="ECO:0007669"/>
    <property type="project" value="TreeGrafter"/>
</dbReference>
<dbReference type="InterPro" id="IPR006966">
    <property type="entry name" value="Peroxin-3"/>
</dbReference>
<dbReference type="PANTHER" id="PTHR28080">
    <property type="entry name" value="PEROXISOMAL BIOGENESIS FACTOR 3"/>
    <property type="match status" value="1"/>
</dbReference>
<dbReference type="STRING" id="578458.D8Q669"/>
<dbReference type="eggNOG" id="KOG4444">
    <property type="taxonomic scope" value="Eukaryota"/>
</dbReference>
<evidence type="ECO:0000256" key="1">
    <source>
        <dbReference type="SAM" id="Coils"/>
    </source>
</evidence>
<gene>
    <name evidence="3" type="ORF">SCHCODRAFT_235615</name>
</gene>
<name>D8Q669_SCHCM</name>
<feature type="compositionally biased region" description="Polar residues" evidence="2">
    <location>
        <begin position="104"/>
        <end position="119"/>
    </location>
</feature>
<evidence type="ECO:0000313" key="4">
    <source>
        <dbReference type="Proteomes" id="UP000007431"/>
    </source>
</evidence>
<evidence type="ECO:0000256" key="2">
    <source>
        <dbReference type="SAM" id="MobiDB-lite"/>
    </source>
</evidence>